<gene>
    <name evidence="2" type="ORF">CLV56_3145</name>
</gene>
<dbReference type="InterPro" id="IPR022183">
    <property type="entry name" value="DUF3710"/>
</dbReference>
<sequence length="228" mass="24357">MFGRRSKKAESAGSEAEVGSEATETEAETVGETPSATSRFDRSDGPWDSSEREVPEDDPTWVDVGAMVLHGRVGLDLQIPTDPETGAASAVVMRGDESAVELRAFAAPRSGGLWSQVRPEIVAEVGRVGGKVEERDGSFGAELRVEVPVKLADGKQGVQTTRIIGIDGPRWLLRGTFMGRLATEPDDDSVLEQAVREVVVVRGGDPMPPREQIPVVVPAGAVRMEQKA</sequence>
<evidence type="ECO:0000313" key="2">
    <source>
        <dbReference type="EMBL" id="PJJ53654.1"/>
    </source>
</evidence>
<protein>
    <submittedName>
        <fullName evidence="2">Uncharacterized protein DUF3710</fullName>
    </submittedName>
</protein>
<comment type="caution">
    <text evidence="2">The sequence shown here is derived from an EMBL/GenBank/DDBJ whole genome shotgun (WGS) entry which is preliminary data.</text>
</comment>
<dbReference type="EMBL" id="PGEZ01000002">
    <property type="protein sequence ID" value="PJJ53654.1"/>
    <property type="molecule type" value="Genomic_DNA"/>
</dbReference>
<feature type="region of interest" description="Disordered" evidence="1">
    <location>
        <begin position="1"/>
        <end position="60"/>
    </location>
</feature>
<accession>A0A0B2BPG5</accession>
<dbReference type="Pfam" id="PF12502">
    <property type="entry name" value="DUF3710"/>
    <property type="match status" value="1"/>
</dbReference>
<feature type="compositionally biased region" description="Basic and acidic residues" evidence="1">
    <location>
        <begin position="39"/>
        <end position="53"/>
    </location>
</feature>
<keyword evidence="3" id="KW-1185">Reference proteome</keyword>
<name>A0A0B2BPG5_9ACTN</name>
<evidence type="ECO:0000313" key="3">
    <source>
        <dbReference type="Proteomes" id="UP000230842"/>
    </source>
</evidence>
<dbReference type="AlphaFoldDB" id="A0A0B2BPG5"/>
<proteinExistence type="predicted"/>
<dbReference type="Proteomes" id="UP000230842">
    <property type="component" value="Unassembled WGS sequence"/>
</dbReference>
<evidence type="ECO:0000256" key="1">
    <source>
        <dbReference type="SAM" id="MobiDB-lite"/>
    </source>
</evidence>
<organism evidence="2 3">
    <name type="scientific">Mumia flava</name>
    <dbReference type="NCBI Taxonomy" id="1348852"/>
    <lineage>
        <taxon>Bacteria</taxon>
        <taxon>Bacillati</taxon>
        <taxon>Actinomycetota</taxon>
        <taxon>Actinomycetes</taxon>
        <taxon>Propionibacteriales</taxon>
        <taxon>Nocardioidaceae</taxon>
        <taxon>Mumia</taxon>
    </lineage>
</organism>
<reference evidence="2 3" key="1">
    <citation type="submission" date="2017-11" db="EMBL/GenBank/DDBJ databases">
        <title>Genomic Encyclopedia of Archaeal and Bacterial Type Strains, Phase II (KMG-II): From Individual Species to Whole Genera.</title>
        <authorList>
            <person name="Goeker M."/>
        </authorList>
    </citation>
    <scope>NUCLEOTIDE SEQUENCE [LARGE SCALE GENOMIC DNA]</scope>
    <source>
        <strain evidence="2 3">DSM 27763</strain>
    </source>
</reference>
<feature type="compositionally biased region" description="Low complexity" evidence="1">
    <location>
        <begin position="11"/>
        <end position="22"/>
    </location>
</feature>